<dbReference type="GO" id="GO:0005886">
    <property type="term" value="C:plasma membrane"/>
    <property type="evidence" value="ECO:0007669"/>
    <property type="project" value="UniProtKB-SubCell"/>
</dbReference>
<dbReference type="PANTHER" id="PTHR43471:SF1">
    <property type="entry name" value="ABC TRANSPORTER PERMEASE PROTEIN NOSY-RELATED"/>
    <property type="match status" value="1"/>
</dbReference>
<feature type="transmembrane region" description="Helical" evidence="2">
    <location>
        <begin position="200"/>
        <end position="225"/>
    </location>
</feature>
<feature type="region of interest" description="Disordered" evidence="1">
    <location>
        <begin position="1"/>
        <end position="47"/>
    </location>
</feature>
<keyword evidence="4" id="KW-1185">Reference proteome</keyword>
<protein>
    <recommendedName>
        <fullName evidence="5">Copper ABC transporter permease</fullName>
    </recommendedName>
</protein>
<evidence type="ECO:0000256" key="2">
    <source>
        <dbReference type="SAM" id="Phobius"/>
    </source>
</evidence>
<name>A0A830E7I4_9EURY</name>
<evidence type="ECO:0008006" key="5">
    <source>
        <dbReference type="Google" id="ProtNLM"/>
    </source>
</evidence>
<feature type="transmembrane region" description="Helical" evidence="2">
    <location>
        <begin position="159"/>
        <end position="180"/>
    </location>
</feature>
<dbReference type="GO" id="GO:0140359">
    <property type="term" value="F:ABC-type transporter activity"/>
    <property type="evidence" value="ECO:0007669"/>
    <property type="project" value="InterPro"/>
</dbReference>
<feature type="transmembrane region" description="Helical" evidence="2">
    <location>
        <begin position="232"/>
        <end position="255"/>
    </location>
</feature>
<dbReference type="PANTHER" id="PTHR43471">
    <property type="entry name" value="ABC TRANSPORTER PERMEASE"/>
    <property type="match status" value="1"/>
</dbReference>
<reference evidence="3" key="2">
    <citation type="submission" date="2020-09" db="EMBL/GenBank/DDBJ databases">
        <authorList>
            <person name="Sun Q."/>
            <person name="Ohkuma M."/>
        </authorList>
    </citation>
    <scope>NUCLEOTIDE SEQUENCE</scope>
    <source>
        <strain evidence="3">JCM 14359</strain>
    </source>
</reference>
<dbReference type="EMBL" id="BMOC01000002">
    <property type="protein sequence ID" value="GGI97609.1"/>
    <property type="molecule type" value="Genomic_DNA"/>
</dbReference>
<feature type="transmembrane region" description="Helical" evidence="2">
    <location>
        <begin position="302"/>
        <end position="321"/>
    </location>
</feature>
<keyword evidence="2" id="KW-0472">Membrane</keyword>
<keyword evidence="2" id="KW-1133">Transmembrane helix</keyword>
<organism evidence="3 4">
    <name type="scientific">Halobellus salinus</name>
    <dbReference type="NCBI Taxonomy" id="931585"/>
    <lineage>
        <taxon>Archaea</taxon>
        <taxon>Methanobacteriati</taxon>
        <taxon>Methanobacteriota</taxon>
        <taxon>Stenosarchaea group</taxon>
        <taxon>Halobacteria</taxon>
        <taxon>Halobacteriales</taxon>
        <taxon>Haloferacaceae</taxon>
        <taxon>Halobellus</taxon>
    </lineage>
</organism>
<dbReference type="OrthoDB" id="313530at2157"/>
<feature type="transmembrane region" description="Helical" evidence="2">
    <location>
        <begin position="75"/>
        <end position="95"/>
    </location>
</feature>
<dbReference type="Pfam" id="PF12679">
    <property type="entry name" value="ABC2_membrane_2"/>
    <property type="match status" value="1"/>
</dbReference>
<feature type="compositionally biased region" description="Pro residues" evidence="1">
    <location>
        <begin position="1"/>
        <end position="10"/>
    </location>
</feature>
<feature type="transmembrane region" description="Helical" evidence="2">
    <location>
        <begin position="101"/>
        <end position="125"/>
    </location>
</feature>
<reference evidence="3" key="1">
    <citation type="journal article" date="2014" name="Int. J. Syst. Evol. Microbiol.">
        <title>Complete genome sequence of Corynebacterium casei LMG S-19264T (=DSM 44701T), isolated from a smear-ripened cheese.</title>
        <authorList>
            <consortium name="US DOE Joint Genome Institute (JGI-PGF)"/>
            <person name="Walter F."/>
            <person name="Albersmeier A."/>
            <person name="Kalinowski J."/>
            <person name="Ruckert C."/>
        </authorList>
    </citation>
    <scope>NUCLEOTIDE SEQUENCE</scope>
    <source>
        <strain evidence="3">JCM 14359</strain>
    </source>
</reference>
<comment type="caution">
    <text evidence="3">The sequence shown here is derived from an EMBL/GenBank/DDBJ whole genome shotgun (WGS) entry which is preliminary data.</text>
</comment>
<evidence type="ECO:0000313" key="3">
    <source>
        <dbReference type="EMBL" id="GGI97609.1"/>
    </source>
</evidence>
<accession>A0A830E7I4</accession>
<keyword evidence="2" id="KW-0812">Transmembrane</keyword>
<feature type="transmembrane region" description="Helical" evidence="2">
    <location>
        <begin position="275"/>
        <end position="295"/>
    </location>
</feature>
<dbReference type="Proteomes" id="UP000653099">
    <property type="component" value="Unassembled WGS sequence"/>
</dbReference>
<evidence type="ECO:0000256" key="1">
    <source>
        <dbReference type="SAM" id="MobiDB-lite"/>
    </source>
</evidence>
<sequence length="329" mass="33173">MPDGPAPGGDPPDATEHTPSGGDPPDATEHTPSGGREAGPTDGPGWTDRAAVVRTWQDLLTVATRELRTVVRTPALLVISIAFVVSVVGVAWAGTGAGGGFVPLTLDLLTFIEVLVPLLAVAFGYRSILGDRQTGELDVLRTFDVDRVAYVGGVYLGRALALVGLVVAALLGVGLLVPVLTADIPTFLAINEAVDSGVRYVRFVVLSVAFALVVLAATVAISAAARTVRTALALAVALVIALVLGFDTVLVAGIAGGAIPDDGLAVLVAASPNSAYRGLVLSAAVGVVGGADVTAGNAAVNLLGLAAWWLGSVAVAVWRVWPAVGETTA</sequence>
<gene>
    <name evidence="3" type="ORF">GCM10008995_04360</name>
</gene>
<evidence type="ECO:0000313" key="4">
    <source>
        <dbReference type="Proteomes" id="UP000653099"/>
    </source>
</evidence>
<dbReference type="RefSeq" id="WP_188785755.1">
    <property type="nucleotide sequence ID" value="NZ_BMOC01000002.1"/>
</dbReference>
<dbReference type="AlphaFoldDB" id="A0A830E7I4"/>
<proteinExistence type="predicted"/>